<organism evidence="2 3">
    <name type="scientific">Mycena albidolilacea</name>
    <dbReference type="NCBI Taxonomy" id="1033008"/>
    <lineage>
        <taxon>Eukaryota</taxon>
        <taxon>Fungi</taxon>
        <taxon>Dikarya</taxon>
        <taxon>Basidiomycota</taxon>
        <taxon>Agaricomycotina</taxon>
        <taxon>Agaricomycetes</taxon>
        <taxon>Agaricomycetidae</taxon>
        <taxon>Agaricales</taxon>
        <taxon>Marasmiineae</taxon>
        <taxon>Mycenaceae</taxon>
        <taxon>Mycena</taxon>
    </lineage>
</organism>
<gene>
    <name evidence="2" type="ORF">DFH08DRAFT_437045</name>
</gene>
<accession>A0AAD7AFY4</accession>
<name>A0AAD7AFY4_9AGAR</name>
<feature type="compositionally biased region" description="Basic and acidic residues" evidence="1">
    <location>
        <begin position="58"/>
        <end position="67"/>
    </location>
</feature>
<feature type="compositionally biased region" description="Pro residues" evidence="1">
    <location>
        <begin position="82"/>
        <end position="95"/>
    </location>
</feature>
<evidence type="ECO:0000313" key="2">
    <source>
        <dbReference type="EMBL" id="KAJ7357888.1"/>
    </source>
</evidence>
<keyword evidence="3" id="KW-1185">Reference proteome</keyword>
<evidence type="ECO:0000313" key="3">
    <source>
        <dbReference type="Proteomes" id="UP001218218"/>
    </source>
</evidence>
<sequence length="204" mass="22624">MEGVQLLLAEMGEDIARNSRNTVKNGWLDMRRRMQKQRKANSKAGGEPSCPSPNPRKQTPDAHDSPTRLDSTSPLQTKQPLESPPFLFPSPPSPTPSLSSLPSTRLLLKSPPSPSKSNPLTFKSTALSPTDASSTRLDFTRIRVSSTLNPHQLKYSLLTTSPHLDLIYLLSTPCPSPRRKALQELVDSHRTRLECVASHRSIKR</sequence>
<feature type="region of interest" description="Disordered" evidence="1">
    <location>
        <begin position="15"/>
        <end position="133"/>
    </location>
</feature>
<feature type="compositionally biased region" description="Low complexity" evidence="1">
    <location>
        <begin position="96"/>
        <end position="120"/>
    </location>
</feature>
<protein>
    <submittedName>
        <fullName evidence="2">Uncharacterized protein</fullName>
    </submittedName>
</protein>
<evidence type="ECO:0000256" key="1">
    <source>
        <dbReference type="SAM" id="MobiDB-lite"/>
    </source>
</evidence>
<comment type="caution">
    <text evidence="2">The sequence shown here is derived from an EMBL/GenBank/DDBJ whole genome shotgun (WGS) entry which is preliminary data.</text>
</comment>
<dbReference type="AlphaFoldDB" id="A0AAD7AFY4"/>
<proteinExistence type="predicted"/>
<dbReference type="Proteomes" id="UP001218218">
    <property type="component" value="Unassembled WGS sequence"/>
</dbReference>
<feature type="compositionally biased region" description="Polar residues" evidence="1">
    <location>
        <begin position="121"/>
        <end position="133"/>
    </location>
</feature>
<dbReference type="EMBL" id="JARIHO010000007">
    <property type="protein sequence ID" value="KAJ7357888.1"/>
    <property type="molecule type" value="Genomic_DNA"/>
</dbReference>
<feature type="compositionally biased region" description="Polar residues" evidence="1">
    <location>
        <begin position="68"/>
        <end position="79"/>
    </location>
</feature>
<reference evidence="2" key="1">
    <citation type="submission" date="2023-03" db="EMBL/GenBank/DDBJ databases">
        <title>Massive genome expansion in bonnet fungi (Mycena s.s.) driven by repeated elements and novel gene families across ecological guilds.</title>
        <authorList>
            <consortium name="Lawrence Berkeley National Laboratory"/>
            <person name="Harder C.B."/>
            <person name="Miyauchi S."/>
            <person name="Viragh M."/>
            <person name="Kuo A."/>
            <person name="Thoen E."/>
            <person name="Andreopoulos B."/>
            <person name="Lu D."/>
            <person name="Skrede I."/>
            <person name="Drula E."/>
            <person name="Henrissat B."/>
            <person name="Morin E."/>
            <person name="Kohler A."/>
            <person name="Barry K."/>
            <person name="LaButti K."/>
            <person name="Morin E."/>
            <person name="Salamov A."/>
            <person name="Lipzen A."/>
            <person name="Mereny Z."/>
            <person name="Hegedus B."/>
            <person name="Baldrian P."/>
            <person name="Stursova M."/>
            <person name="Weitz H."/>
            <person name="Taylor A."/>
            <person name="Grigoriev I.V."/>
            <person name="Nagy L.G."/>
            <person name="Martin F."/>
            <person name="Kauserud H."/>
        </authorList>
    </citation>
    <scope>NUCLEOTIDE SEQUENCE</scope>
    <source>
        <strain evidence="2">CBHHK002</strain>
    </source>
</reference>